<accession>A0A4Y9Y1V5</accession>
<keyword evidence="6" id="KW-0460">Magnesium</keyword>
<dbReference type="PRINTS" id="PR00318">
    <property type="entry name" value="GPROTEINA"/>
</dbReference>
<evidence type="ECO:0000256" key="4">
    <source>
        <dbReference type="ARBA" id="ARBA00023224"/>
    </source>
</evidence>
<sequence length="474" mass="53885">MPGLSMLVPFHTATSKLKSQMTNTWPPYPPPDETELDKAVRLEEEKVAKRISEEIDRQIEYDRQELKKKRSETKILLLGQAESGKSTLLKNFQIQFAPKAFEAEVDAWRAVIQLNLVRSVNVILAYLSKASAATAAASPRFSKPKDDLRWLKMRLAPLRQVEVILNRLLGVNADDPQSPSPADVGMHWDSDKLSEVAVGSDFGWRTLMRTEKPRPTSRFWDDLDDARKILEACRDDIVAMCHDQMVQSVLDEEGIEILDEPGFFFDQASRICALDYEPTAEDILRARLRTAGVEEHRLCMESPPSEKGREWVFYDVGGARGQRAAWAAYFEDVNAVMFLCPISSFDQVLSEDRLTNRLVDSLKLWKTICSSKLLENATFILFMNKSDILRKKLEAGVCFATHVEQYKDQPNDFEHVSSYIRKILLSIHKECSPKKRSIHAHTTCATDTIMMSHVLGSVRDIILMNALEQTHLIG</sequence>
<dbReference type="PANTHER" id="PTHR10218">
    <property type="entry name" value="GTP-BINDING PROTEIN ALPHA SUBUNIT"/>
    <property type="match status" value="1"/>
</dbReference>
<dbReference type="GO" id="GO:0031683">
    <property type="term" value="F:G-protein beta/gamma-subunit complex binding"/>
    <property type="evidence" value="ECO:0007669"/>
    <property type="project" value="InterPro"/>
</dbReference>
<evidence type="ECO:0000256" key="2">
    <source>
        <dbReference type="ARBA" id="ARBA00022741"/>
    </source>
</evidence>
<dbReference type="Gene3D" id="3.40.50.300">
    <property type="entry name" value="P-loop containing nucleotide triphosphate hydrolases"/>
    <property type="match status" value="2"/>
</dbReference>
<dbReference type="AlphaFoldDB" id="A0A4Y9Y1V5"/>
<feature type="binding site" evidence="5">
    <location>
        <begin position="384"/>
        <end position="387"/>
    </location>
    <ligand>
        <name>GTP</name>
        <dbReference type="ChEBI" id="CHEBI:37565"/>
    </ligand>
</feature>
<keyword evidence="3 5" id="KW-0342">GTP-binding</keyword>
<dbReference type="GO" id="GO:0005525">
    <property type="term" value="F:GTP binding"/>
    <property type="evidence" value="ECO:0007669"/>
    <property type="project" value="UniProtKB-KW"/>
</dbReference>
<dbReference type="Proteomes" id="UP000298390">
    <property type="component" value="Unassembled WGS sequence"/>
</dbReference>
<dbReference type="GO" id="GO:0046872">
    <property type="term" value="F:metal ion binding"/>
    <property type="evidence" value="ECO:0007669"/>
    <property type="project" value="UniProtKB-KW"/>
</dbReference>
<proteinExistence type="predicted"/>
<dbReference type="SMART" id="SM00275">
    <property type="entry name" value="G_alpha"/>
    <property type="match status" value="1"/>
</dbReference>
<dbReference type="InterPro" id="IPR011025">
    <property type="entry name" value="GproteinA_insert"/>
</dbReference>
<evidence type="ECO:0000313" key="8">
    <source>
        <dbReference type="Proteomes" id="UP000298390"/>
    </source>
</evidence>
<keyword evidence="2 5" id="KW-0547">Nucleotide-binding</keyword>
<feature type="binding site" evidence="5">
    <location>
        <position position="445"/>
    </location>
    <ligand>
        <name>GTP</name>
        <dbReference type="ChEBI" id="CHEBI:37565"/>
    </ligand>
</feature>
<dbReference type="InterPro" id="IPR001019">
    <property type="entry name" value="Gprotein_alpha_su"/>
</dbReference>
<dbReference type="InterPro" id="IPR027417">
    <property type="entry name" value="P-loop_NTPase"/>
</dbReference>
<feature type="binding site" evidence="6">
    <location>
        <position position="290"/>
    </location>
    <ligand>
        <name>Mg(2+)</name>
        <dbReference type="ChEBI" id="CHEBI:18420"/>
    </ligand>
</feature>
<evidence type="ECO:0000256" key="3">
    <source>
        <dbReference type="ARBA" id="ARBA00023134"/>
    </source>
</evidence>
<dbReference type="GO" id="GO:0005737">
    <property type="term" value="C:cytoplasm"/>
    <property type="evidence" value="ECO:0007669"/>
    <property type="project" value="TreeGrafter"/>
</dbReference>
<organism evidence="7 8">
    <name type="scientific">Rhodofomes roseus</name>
    <dbReference type="NCBI Taxonomy" id="34475"/>
    <lineage>
        <taxon>Eukaryota</taxon>
        <taxon>Fungi</taxon>
        <taxon>Dikarya</taxon>
        <taxon>Basidiomycota</taxon>
        <taxon>Agaricomycotina</taxon>
        <taxon>Agaricomycetes</taxon>
        <taxon>Polyporales</taxon>
        <taxon>Rhodofomes</taxon>
    </lineage>
</organism>
<evidence type="ECO:0000256" key="5">
    <source>
        <dbReference type="PIRSR" id="PIRSR601019-1"/>
    </source>
</evidence>
<comment type="caution">
    <text evidence="7">The sequence shown here is derived from an EMBL/GenBank/DDBJ whole genome shotgun (WGS) entry which is preliminary data.</text>
</comment>
<dbReference type="PROSITE" id="PS51882">
    <property type="entry name" value="G_ALPHA"/>
    <property type="match status" value="1"/>
</dbReference>
<evidence type="ECO:0000313" key="7">
    <source>
        <dbReference type="EMBL" id="TFY56250.1"/>
    </source>
</evidence>
<feature type="binding site" evidence="5">
    <location>
        <begin position="82"/>
        <end position="87"/>
    </location>
    <ligand>
        <name>GTP</name>
        <dbReference type="ChEBI" id="CHEBI:37565"/>
    </ligand>
</feature>
<dbReference type="STRING" id="34475.A0A4Y9Y1V5"/>
<name>A0A4Y9Y1V5_9APHY</name>
<evidence type="ECO:0008006" key="9">
    <source>
        <dbReference type="Google" id="ProtNLM"/>
    </source>
</evidence>
<dbReference type="FunFam" id="3.40.50.300:FF:000692">
    <property type="entry name" value="Guanine nucleotide-binding protein subunit alpha"/>
    <property type="match status" value="1"/>
</dbReference>
<reference evidence="7 8" key="1">
    <citation type="submission" date="2019-01" db="EMBL/GenBank/DDBJ databases">
        <title>Genome sequencing of the rare red list fungi Fomitopsis rosea.</title>
        <authorList>
            <person name="Buettner E."/>
            <person name="Kellner H."/>
        </authorList>
    </citation>
    <scope>NUCLEOTIDE SEQUENCE [LARGE SCALE GENOMIC DNA]</scope>
    <source>
        <strain evidence="7 8">DSM 105464</strain>
    </source>
</reference>
<feature type="binding site" evidence="6">
    <location>
        <position position="86"/>
    </location>
    <ligand>
        <name>Mg(2+)</name>
        <dbReference type="ChEBI" id="CHEBI:18420"/>
    </ligand>
</feature>
<dbReference type="GO" id="GO:0003924">
    <property type="term" value="F:GTPase activity"/>
    <property type="evidence" value="ECO:0007669"/>
    <property type="project" value="InterPro"/>
</dbReference>
<dbReference type="Pfam" id="PF00503">
    <property type="entry name" value="G-alpha"/>
    <property type="match status" value="1"/>
</dbReference>
<protein>
    <recommendedName>
        <fullName evidence="9">G-alpha-domain-containing protein</fullName>
    </recommendedName>
</protein>
<dbReference type="SUPFAM" id="SSF52540">
    <property type="entry name" value="P-loop containing nucleoside triphosphate hydrolases"/>
    <property type="match status" value="1"/>
</dbReference>
<keyword evidence="4" id="KW-0807">Transducer</keyword>
<evidence type="ECO:0000256" key="6">
    <source>
        <dbReference type="PIRSR" id="PIRSR601019-2"/>
    </source>
</evidence>
<dbReference type="EMBL" id="SEKV01000520">
    <property type="protein sequence ID" value="TFY56250.1"/>
    <property type="molecule type" value="Genomic_DNA"/>
</dbReference>
<dbReference type="PANTHER" id="PTHR10218:SF360">
    <property type="entry name" value="GUANINE NUCLEOTIDE-BINDING PROTEIN SUBUNIT ALPHA HOMOLOG"/>
    <property type="match status" value="1"/>
</dbReference>
<keyword evidence="1 6" id="KW-0479">Metal-binding</keyword>
<feature type="binding site" evidence="5">
    <location>
        <begin position="284"/>
        <end position="290"/>
    </location>
    <ligand>
        <name>GTP</name>
        <dbReference type="ChEBI" id="CHEBI:37565"/>
    </ligand>
</feature>
<dbReference type="GO" id="GO:0001664">
    <property type="term" value="F:G protein-coupled receptor binding"/>
    <property type="evidence" value="ECO:0007669"/>
    <property type="project" value="TreeGrafter"/>
</dbReference>
<evidence type="ECO:0000256" key="1">
    <source>
        <dbReference type="ARBA" id="ARBA00022723"/>
    </source>
</evidence>
<gene>
    <name evidence="7" type="ORF">EVJ58_g7753</name>
</gene>
<dbReference type="SUPFAM" id="SSF47895">
    <property type="entry name" value="Transducin (alpha subunit), insertion domain"/>
    <property type="match status" value="1"/>
</dbReference>
<dbReference type="GO" id="GO:0007188">
    <property type="term" value="P:adenylate cyclase-modulating G protein-coupled receptor signaling pathway"/>
    <property type="evidence" value="ECO:0007669"/>
    <property type="project" value="TreeGrafter"/>
</dbReference>
<dbReference type="GO" id="GO:0005834">
    <property type="term" value="C:heterotrimeric G-protein complex"/>
    <property type="evidence" value="ECO:0007669"/>
    <property type="project" value="TreeGrafter"/>
</dbReference>